<dbReference type="PROSITE" id="PS51679">
    <property type="entry name" value="SAM_MT_C5"/>
    <property type="match status" value="1"/>
</dbReference>
<accession>A0A6A5BSV8</accession>
<dbReference type="PANTHER" id="PTHR46098">
    <property type="entry name" value="TRNA (CYTOSINE(38)-C(5))-METHYLTRANSFERASE"/>
    <property type="match status" value="1"/>
</dbReference>
<evidence type="ECO:0000256" key="3">
    <source>
        <dbReference type="ARBA" id="ARBA00022691"/>
    </source>
</evidence>
<dbReference type="Proteomes" id="UP000444721">
    <property type="component" value="Unassembled WGS sequence"/>
</dbReference>
<feature type="active site" evidence="4">
    <location>
        <position position="166"/>
    </location>
</feature>
<protein>
    <recommendedName>
        <fullName evidence="8">DNA (cytosine-5-)-methyltransferase</fullName>
    </recommendedName>
</protein>
<evidence type="ECO:0000256" key="2">
    <source>
        <dbReference type="ARBA" id="ARBA00022679"/>
    </source>
</evidence>
<gene>
    <name evidence="6" type="ORF">FDP41_012951</name>
</gene>
<comment type="similarity">
    <text evidence="4">Belongs to the class I-like SAM-binding methyltransferase superfamily. C5-methyltransferase family.</text>
</comment>
<evidence type="ECO:0000313" key="7">
    <source>
        <dbReference type="Proteomes" id="UP000444721"/>
    </source>
</evidence>
<dbReference type="EMBL" id="VFQX01000016">
    <property type="protein sequence ID" value="KAF0981163.1"/>
    <property type="molecule type" value="Genomic_DNA"/>
</dbReference>
<dbReference type="VEuPathDB" id="AmoebaDB:FDP41_012951"/>
<proteinExistence type="inferred from homology"/>
<dbReference type="OMA" id="WIEAFDI"/>
<dbReference type="GO" id="GO:0008168">
    <property type="term" value="F:methyltransferase activity"/>
    <property type="evidence" value="ECO:0007669"/>
    <property type="project" value="UniProtKB-KW"/>
</dbReference>
<evidence type="ECO:0000256" key="4">
    <source>
        <dbReference type="PROSITE-ProRule" id="PRU01016"/>
    </source>
</evidence>
<reference evidence="6 7" key="1">
    <citation type="journal article" date="2019" name="Sci. Rep.">
        <title>Nanopore sequencing improves the draft genome of the human pathogenic amoeba Naegleria fowleri.</title>
        <authorList>
            <person name="Liechti N."/>
            <person name="Schurch N."/>
            <person name="Bruggmann R."/>
            <person name="Wittwer M."/>
        </authorList>
    </citation>
    <scope>NUCLEOTIDE SEQUENCE [LARGE SCALE GENOMIC DNA]</scope>
    <source>
        <strain evidence="6 7">ATCC 30894</strain>
    </source>
</reference>
<evidence type="ECO:0000313" key="6">
    <source>
        <dbReference type="EMBL" id="KAF0981163.1"/>
    </source>
</evidence>
<dbReference type="OrthoDB" id="414133at2759"/>
<dbReference type="InterPro" id="IPR029063">
    <property type="entry name" value="SAM-dependent_MTases_sf"/>
</dbReference>
<dbReference type="Pfam" id="PF00145">
    <property type="entry name" value="DNA_methylase"/>
    <property type="match status" value="1"/>
</dbReference>
<dbReference type="Gene3D" id="3.40.50.150">
    <property type="entry name" value="Vaccinia Virus protein VP39"/>
    <property type="match status" value="1"/>
</dbReference>
<dbReference type="VEuPathDB" id="AmoebaDB:NfTy_079130"/>
<dbReference type="RefSeq" id="XP_044565876.1">
    <property type="nucleotide sequence ID" value="XM_044703527.1"/>
</dbReference>
<evidence type="ECO:0000256" key="1">
    <source>
        <dbReference type="ARBA" id="ARBA00022603"/>
    </source>
</evidence>
<dbReference type="SUPFAM" id="SSF53335">
    <property type="entry name" value="S-adenosyl-L-methionine-dependent methyltransferases"/>
    <property type="match status" value="1"/>
</dbReference>
<name>A0A6A5BSV8_NAEFO</name>
<keyword evidence="2 4" id="KW-0808">Transferase</keyword>
<comment type="caution">
    <text evidence="6">The sequence shown here is derived from an EMBL/GenBank/DDBJ whole genome shotgun (WGS) entry which is preliminary data.</text>
</comment>
<dbReference type="InterPro" id="IPR050750">
    <property type="entry name" value="C5-MTase"/>
</dbReference>
<organism evidence="6 7">
    <name type="scientific">Naegleria fowleri</name>
    <name type="common">Brain eating amoeba</name>
    <dbReference type="NCBI Taxonomy" id="5763"/>
    <lineage>
        <taxon>Eukaryota</taxon>
        <taxon>Discoba</taxon>
        <taxon>Heterolobosea</taxon>
        <taxon>Tetramitia</taxon>
        <taxon>Eutetramitia</taxon>
        <taxon>Vahlkampfiidae</taxon>
        <taxon>Naegleria</taxon>
    </lineage>
</organism>
<keyword evidence="1 4" id="KW-0489">Methyltransferase</keyword>
<feature type="region of interest" description="Disordered" evidence="5">
    <location>
        <begin position="1"/>
        <end position="22"/>
    </location>
</feature>
<evidence type="ECO:0008006" key="8">
    <source>
        <dbReference type="Google" id="ProtNLM"/>
    </source>
</evidence>
<evidence type="ECO:0000256" key="5">
    <source>
        <dbReference type="SAM" id="MobiDB-lite"/>
    </source>
</evidence>
<dbReference type="GO" id="GO:0005634">
    <property type="term" value="C:nucleus"/>
    <property type="evidence" value="ECO:0007669"/>
    <property type="project" value="TreeGrafter"/>
</dbReference>
<dbReference type="VEuPathDB" id="AmoebaDB:NF0065340"/>
<dbReference type="Gene3D" id="3.90.120.10">
    <property type="entry name" value="DNA Methylase, subunit A, domain 2"/>
    <property type="match status" value="1"/>
</dbReference>
<dbReference type="GeneID" id="68120166"/>
<keyword evidence="7" id="KW-1185">Reference proteome</keyword>
<dbReference type="GO" id="GO:0032259">
    <property type="term" value="P:methylation"/>
    <property type="evidence" value="ECO:0007669"/>
    <property type="project" value="UniProtKB-KW"/>
</dbReference>
<dbReference type="PANTHER" id="PTHR46098:SF1">
    <property type="entry name" value="TRNA (CYTOSINE(38)-C(5))-METHYLTRANSFERASE"/>
    <property type="match status" value="1"/>
</dbReference>
<sequence>MSQIENCIQSSSTDSEGTTKTTNHSKIEIHVAEFYSGIGGTKMAVELIEAFIEQFFMNKNPSNDGLSVVIPNKIKFSWIGAFDINENANILYKHLFGHEPCAKDIAHIPICDFERQYFKKILEKRKEQYSNSSSTFEKSQKKQKLSENYSQMETFSKILWTMSPPCQPFTLNGNRKDNEDDRTRSFLYLMSELFPKILPDYIFVENVKNFEISKTRQHLVNQLTNHGYQFKEFLLCPTQLGLPNQRVRYYLIGRRVEFNIENAVNITEISQMIEIPLNLQTCLPDYMFLKSENNQLRPLLDYDRVFNHPKQIDQLEKQGKQATFLDLYNLSSILLTSEEEKLYERDMIFVEQKHLAKIKGYRYDLILKKSNHSKDTAPLKRVCSCITKSYGQTQFLRGTGPLVLLLNDTYLDVDVEKIFQSIDFENIETLTGLGRIRFLHPIEVARLMTFTPWFSCPSSKLSIKQQYKLMGNSVNVLSVANVMVQLFLEAKPKDLD</sequence>
<dbReference type="PRINTS" id="PR00105">
    <property type="entry name" value="C5METTRFRASE"/>
</dbReference>
<dbReference type="AlphaFoldDB" id="A0A6A5BSV8"/>
<keyword evidence="3 4" id="KW-0949">S-adenosyl-L-methionine</keyword>
<dbReference type="InterPro" id="IPR001525">
    <property type="entry name" value="C5_MeTfrase"/>
</dbReference>